<organism evidence="1 2">
    <name type="scientific">Maudiozyma humilis</name>
    <name type="common">Sour dough yeast</name>
    <name type="synonym">Kazachstania humilis</name>
    <dbReference type="NCBI Taxonomy" id="51915"/>
    <lineage>
        <taxon>Eukaryota</taxon>
        <taxon>Fungi</taxon>
        <taxon>Dikarya</taxon>
        <taxon>Ascomycota</taxon>
        <taxon>Saccharomycotina</taxon>
        <taxon>Saccharomycetes</taxon>
        <taxon>Saccharomycetales</taxon>
        <taxon>Saccharomycetaceae</taxon>
        <taxon>Maudiozyma</taxon>
    </lineage>
</organism>
<proteinExistence type="predicted"/>
<comment type="caution">
    <text evidence="1">The sequence shown here is derived from an EMBL/GenBank/DDBJ whole genome shotgun (WGS) entry which is preliminary data.</text>
</comment>
<dbReference type="AlphaFoldDB" id="A0AAV5S2N1"/>
<evidence type="ECO:0000313" key="1">
    <source>
        <dbReference type="EMBL" id="GMM57978.1"/>
    </source>
</evidence>
<reference evidence="1 2" key="1">
    <citation type="journal article" date="2023" name="Elife">
        <title>Identification of key yeast species and microbe-microbe interactions impacting larval growth of Drosophila in the wild.</title>
        <authorList>
            <person name="Mure A."/>
            <person name="Sugiura Y."/>
            <person name="Maeda R."/>
            <person name="Honda K."/>
            <person name="Sakurai N."/>
            <person name="Takahashi Y."/>
            <person name="Watada M."/>
            <person name="Katoh T."/>
            <person name="Gotoh A."/>
            <person name="Gotoh Y."/>
            <person name="Taniguchi I."/>
            <person name="Nakamura K."/>
            <person name="Hayashi T."/>
            <person name="Katayama T."/>
            <person name="Uemura T."/>
            <person name="Hattori Y."/>
        </authorList>
    </citation>
    <scope>NUCLEOTIDE SEQUENCE [LARGE SCALE GENOMIC DNA]</scope>
    <source>
        <strain evidence="1 2">KH-74</strain>
    </source>
</reference>
<gene>
    <name evidence="1" type="ORF">DAKH74_045940</name>
</gene>
<evidence type="ECO:0000313" key="2">
    <source>
        <dbReference type="Proteomes" id="UP001377567"/>
    </source>
</evidence>
<accession>A0AAV5S2N1</accession>
<dbReference type="Proteomes" id="UP001377567">
    <property type="component" value="Unassembled WGS sequence"/>
</dbReference>
<dbReference type="EMBL" id="BTGD01000018">
    <property type="protein sequence ID" value="GMM57978.1"/>
    <property type="molecule type" value="Genomic_DNA"/>
</dbReference>
<sequence length="81" mass="9520">MRVQPTLPDPVSYRDKNGYSYRYYKLQHTTGDRYNIGYHSHRYGLQVQFTDITKNLGLKIGETTVHKTELEYNLDTGSVLY</sequence>
<protein>
    <submittedName>
        <fullName evidence="1">Uncharacterized protein</fullName>
    </submittedName>
</protein>
<keyword evidence="2" id="KW-1185">Reference proteome</keyword>
<name>A0AAV5S2N1_MAUHU</name>